<name>A0ABW6XZY9_9ACTN</name>
<dbReference type="RefSeq" id="WP_030322107.1">
    <property type="nucleotide sequence ID" value="NZ_JBIBDZ010000012.1"/>
</dbReference>
<dbReference type="Proteomes" id="UP001602370">
    <property type="component" value="Unassembled WGS sequence"/>
</dbReference>
<keyword evidence="1" id="KW-0472">Membrane</keyword>
<protein>
    <submittedName>
        <fullName evidence="2">Uncharacterized protein</fullName>
    </submittedName>
</protein>
<feature type="transmembrane region" description="Helical" evidence="1">
    <location>
        <begin position="21"/>
        <end position="46"/>
    </location>
</feature>
<evidence type="ECO:0000313" key="2">
    <source>
        <dbReference type="EMBL" id="MFF5923085.1"/>
    </source>
</evidence>
<reference evidence="2 3" key="1">
    <citation type="submission" date="2024-10" db="EMBL/GenBank/DDBJ databases">
        <title>The Natural Products Discovery Center: Release of the First 8490 Sequenced Strains for Exploring Actinobacteria Biosynthetic Diversity.</title>
        <authorList>
            <person name="Kalkreuter E."/>
            <person name="Kautsar S.A."/>
            <person name="Yang D."/>
            <person name="Bader C.D."/>
            <person name="Teijaro C.N."/>
            <person name="Fluegel L."/>
            <person name="Davis C.M."/>
            <person name="Simpson J.R."/>
            <person name="Lauterbach L."/>
            <person name="Steele A.D."/>
            <person name="Gui C."/>
            <person name="Meng S."/>
            <person name="Li G."/>
            <person name="Viehrig K."/>
            <person name="Ye F."/>
            <person name="Su P."/>
            <person name="Kiefer A.F."/>
            <person name="Nichols A."/>
            <person name="Cepeda A.J."/>
            <person name="Yan W."/>
            <person name="Fan B."/>
            <person name="Jiang Y."/>
            <person name="Adhikari A."/>
            <person name="Zheng C.-J."/>
            <person name="Schuster L."/>
            <person name="Cowan T.M."/>
            <person name="Smanski M.J."/>
            <person name="Chevrette M.G."/>
            <person name="De Carvalho L.P.S."/>
            <person name="Shen B."/>
        </authorList>
    </citation>
    <scope>NUCLEOTIDE SEQUENCE [LARGE SCALE GENOMIC DNA]</scope>
    <source>
        <strain evidence="2 3">NPDC012605</strain>
    </source>
</reference>
<proteinExistence type="predicted"/>
<keyword evidence="1" id="KW-1133">Transmembrane helix</keyword>
<evidence type="ECO:0000313" key="3">
    <source>
        <dbReference type="Proteomes" id="UP001602370"/>
    </source>
</evidence>
<evidence type="ECO:0000256" key="1">
    <source>
        <dbReference type="SAM" id="Phobius"/>
    </source>
</evidence>
<keyword evidence="1" id="KW-0812">Transmembrane</keyword>
<sequence length="99" mass="10000">MTTTPTALPDRNAPSSRSLRVIAGCGFLFLAACFVATVVVVLVSAFGGDDVAGGFVTAAFWTLGLGALMGVVTLIAPRRGAVIAEYALATTAPLLVLMG</sequence>
<organism evidence="2 3">
    <name type="scientific">Streptomyces flavochromogenes</name>
    <dbReference type="NCBI Taxonomy" id="68199"/>
    <lineage>
        <taxon>Bacteria</taxon>
        <taxon>Bacillati</taxon>
        <taxon>Actinomycetota</taxon>
        <taxon>Actinomycetes</taxon>
        <taxon>Kitasatosporales</taxon>
        <taxon>Streptomycetaceae</taxon>
        <taxon>Streptomyces</taxon>
    </lineage>
</organism>
<gene>
    <name evidence="2" type="ORF">ACFY8C_32935</name>
</gene>
<dbReference type="EMBL" id="JBIBDZ010000012">
    <property type="protein sequence ID" value="MFF5923085.1"/>
    <property type="molecule type" value="Genomic_DNA"/>
</dbReference>
<comment type="caution">
    <text evidence="2">The sequence shown here is derived from an EMBL/GenBank/DDBJ whole genome shotgun (WGS) entry which is preliminary data.</text>
</comment>
<feature type="transmembrane region" description="Helical" evidence="1">
    <location>
        <begin position="52"/>
        <end position="76"/>
    </location>
</feature>
<keyword evidence="3" id="KW-1185">Reference proteome</keyword>
<accession>A0ABW6XZY9</accession>